<proteinExistence type="predicted"/>
<keyword evidence="3" id="KW-1185">Reference proteome</keyword>
<name>A0A4R2CLU8_SHIGR</name>
<protein>
    <submittedName>
        <fullName evidence="2">Uncharacterized protein</fullName>
    </submittedName>
</protein>
<reference evidence="2 3" key="1">
    <citation type="submission" date="2019-03" db="EMBL/GenBank/DDBJ databases">
        <title>Genomic Encyclopedia of Type Strains, Phase IV (KMG-IV): sequencing the most valuable type-strain genomes for metagenomic binning, comparative biology and taxonomic classification.</title>
        <authorList>
            <person name="Goeker M."/>
        </authorList>
    </citation>
    <scope>NUCLEOTIDE SEQUENCE [LARGE SCALE GENOMIC DNA]</scope>
    <source>
        <strain evidence="2 3">DSM 18401</strain>
    </source>
</reference>
<evidence type="ECO:0000256" key="1">
    <source>
        <dbReference type="SAM" id="Phobius"/>
    </source>
</evidence>
<keyword evidence="1" id="KW-0812">Transmembrane</keyword>
<accession>A0A4R2CLU8</accession>
<gene>
    <name evidence="2" type="ORF">EV665_11330</name>
</gene>
<comment type="caution">
    <text evidence="2">The sequence shown here is derived from an EMBL/GenBank/DDBJ whole genome shotgun (WGS) entry which is preliminary data.</text>
</comment>
<keyword evidence="1" id="KW-0472">Membrane</keyword>
<evidence type="ECO:0000313" key="3">
    <source>
        <dbReference type="Proteomes" id="UP000295351"/>
    </source>
</evidence>
<feature type="transmembrane region" description="Helical" evidence="1">
    <location>
        <begin position="12"/>
        <end position="33"/>
    </location>
</feature>
<dbReference type="EMBL" id="SLVX01000013">
    <property type="protein sequence ID" value="TCN41445.1"/>
    <property type="molecule type" value="Genomic_DNA"/>
</dbReference>
<sequence>MTGLLDALKLGAGAILGGVVVYSYVQAFTLPAARQEGRDRLIAEQAVQSQKEELERKGDDANLQRMDDYSLCTAYLGRVPECESLKLRGVCEGEPVADGDGCPSAG</sequence>
<evidence type="ECO:0000313" key="2">
    <source>
        <dbReference type="EMBL" id="TCN41445.1"/>
    </source>
</evidence>
<dbReference type="AlphaFoldDB" id="A0A4R2CLU8"/>
<dbReference type="RefSeq" id="WP_133035340.1">
    <property type="nucleotide sequence ID" value="NZ_BAABEI010000012.1"/>
</dbReference>
<dbReference type="Proteomes" id="UP000295351">
    <property type="component" value="Unassembled WGS sequence"/>
</dbReference>
<organism evidence="2 3">
    <name type="scientific">Shinella granuli</name>
    <dbReference type="NCBI Taxonomy" id="323621"/>
    <lineage>
        <taxon>Bacteria</taxon>
        <taxon>Pseudomonadati</taxon>
        <taxon>Pseudomonadota</taxon>
        <taxon>Alphaproteobacteria</taxon>
        <taxon>Hyphomicrobiales</taxon>
        <taxon>Rhizobiaceae</taxon>
        <taxon>Shinella</taxon>
    </lineage>
</organism>
<keyword evidence="1" id="KW-1133">Transmembrane helix</keyword>